<gene>
    <name evidence="2" type="ORF">Pla133_36280</name>
</gene>
<dbReference type="RefSeq" id="WP_145067615.1">
    <property type="nucleotide sequence ID" value="NZ_CP036287.1"/>
</dbReference>
<keyword evidence="3" id="KW-1185">Reference proteome</keyword>
<dbReference type="PROSITE" id="PS51257">
    <property type="entry name" value="PROKAR_LIPOPROTEIN"/>
    <property type="match status" value="1"/>
</dbReference>
<dbReference type="AlphaFoldDB" id="A0A518BNG9"/>
<dbReference type="KEGG" id="pbap:Pla133_36280"/>
<proteinExistence type="predicted"/>
<evidence type="ECO:0000256" key="1">
    <source>
        <dbReference type="SAM" id="SignalP"/>
    </source>
</evidence>
<reference evidence="2 3" key="1">
    <citation type="submission" date="2019-02" db="EMBL/GenBank/DDBJ databases">
        <title>Deep-cultivation of Planctomycetes and their phenomic and genomic characterization uncovers novel biology.</title>
        <authorList>
            <person name="Wiegand S."/>
            <person name="Jogler M."/>
            <person name="Boedeker C."/>
            <person name="Pinto D."/>
            <person name="Vollmers J."/>
            <person name="Rivas-Marin E."/>
            <person name="Kohn T."/>
            <person name="Peeters S.H."/>
            <person name="Heuer A."/>
            <person name="Rast P."/>
            <person name="Oberbeckmann S."/>
            <person name="Bunk B."/>
            <person name="Jeske O."/>
            <person name="Meyerdierks A."/>
            <person name="Storesund J.E."/>
            <person name="Kallscheuer N."/>
            <person name="Luecker S."/>
            <person name="Lage O.M."/>
            <person name="Pohl T."/>
            <person name="Merkel B.J."/>
            <person name="Hornburger P."/>
            <person name="Mueller R.-W."/>
            <person name="Bruemmer F."/>
            <person name="Labrenz M."/>
            <person name="Spormann A.M."/>
            <person name="Op den Camp H."/>
            <person name="Overmann J."/>
            <person name="Amann R."/>
            <person name="Jetten M.S.M."/>
            <person name="Mascher T."/>
            <person name="Medema M.H."/>
            <person name="Devos D.P."/>
            <person name="Kaster A.-K."/>
            <person name="Ovreas L."/>
            <person name="Rohde M."/>
            <person name="Galperin M.Y."/>
            <person name="Jogler C."/>
        </authorList>
    </citation>
    <scope>NUCLEOTIDE SEQUENCE [LARGE SCALE GENOMIC DNA]</scope>
    <source>
        <strain evidence="2 3">Pla133</strain>
    </source>
</reference>
<name>A0A518BNG9_9BACT</name>
<accession>A0A518BNG9</accession>
<evidence type="ECO:0000313" key="3">
    <source>
        <dbReference type="Proteomes" id="UP000316921"/>
    </source>
</evidence>
<feature type="chain" id="PRO_5022226286" evidence="1">
    <location>
        <begin position="25"/>
        <end position="276"/>
    </location>
</feature>
<feature type="signal peptide" evidence="1">
    <location>
        <begin position="1"/>
        <end position="24"/>
    </location>
</feature>
<protein>
    <submittedName>
        <fullName evidence="2">Uncharacterized protein</fullName>
    </submittedName>
</protein>
<organism evidence="2 3">
    <name type="scientific">Engelhardtia mirabilis</name>
    <dbReference type="NCBI Taxonomy" id="2528011"/>
    <lineage>
        <taxon>Bacteria</taxon>
        <taxon>Pseudomonadati</taxon>
        <taxon>Planctomycetota</taxon>
        <taxon>Planctomycetia</taxon>
        <taxon>Planctomycetia incertae sedis</taxon>
        <taxon>Engelhardtia</taxon>
    </lineage>
</organism>
<dbReference type="EMBL" id="CP036287">
    <property type="protein sequence ID" value="QDU68530.1"/>
    <property type="molecule type" value="Genomic_DNA"/>
</dbReference>
<dbReference type="Proteomes" id="UP000316921">
    <property type="component" value="Chromosome"/>
</dbReference>
<evidence type="ECO:0000313" key="2">
    <source>
        <dbReference type="EMBL" id="QDU68530.1"/>
    </source>
</evidence>
<keyword evidence="1" id="KW-0732">Signal</keyword>
<sequence precursor="true">MKNGKYRAAWASLAVVGCAALALAESRGIFGTIPLGTKNLDGGSDKVDTLTPGGVTGSGPDAAGTLYNKLPAGASMTDVTIDVTNATAGGVTVDGTSSGASSGSSSFNVSFGESVGPDESMELEIDDIAPDGSGKNIEIYATPSRSESINSGSVEVNVFPLFELEESRDLQRTAIAFMDHAGGVAFVRNDDSSRDLVQIDGELSFPNGGARNLVDVELQTTDGTPVSSSIAVSGSTFTIAPYSSVAAGTVVQVVVLLDSSTGRPETRLQLEGTFGS</sequence>